<reference evidence="7 8" key="3">
    <citation type="journal article" date="2004" name="Nature">
        <title>Finishing the euchromatic sequence of the human genome.</title>
        <authorList>
            <consortium name="International Human Genome Sequencing Consortium"/>
        </authorList>
    </citation>
    <scope>NUCLEOTIDE SEQUENCE [LARGE SCALE GENOMIC DNA]</scope>
</reference>
<dbReference type="UCSC" id="uc061aev.1">
    <property type="organism name" value="human"/>
</dbReference>
<keyword evidence="8" id="KW-1185">Reference proteome</keyword>
<accession>E9PLC8</accession>
<dbReference type="ChiTaRS" id="HIF3A">
    <property type="organism name" value="human"/>
</dbReference>
<name>E9PLC8_HUMAN</name>
<dbReference type="SUPFAM" id="SSF55785">
    <property type="entry name" value="PYP-like sensor domain (PAS domain)"/>
    <property type="match status" value="1"/>
</dbReference>
<dbReference type="Ensembl" id="ENST00000533145.5">
    <property type="protein sequence ID" value="ENSP00000435200.1"/>
    <property type="gene ID" value="ENSG00000124440.16"/>
</dbReference>
<dbReference type="VEuPathDB" id="HostDB:ENSG00000124440"/>
<dbReference type="Pfam" id="PF00989">
    <property type="entry name" value="PAS"/>
    <property type="match status" value="1"/>
</dbReference>
<dbReference type="EMBL" id="AC007193">
    <property type="status" value="NOT_ANNOTATED_CDS"/>
    <property type="molecule type" value="Genomic_DNA"/>
</dbReference>
<dbReference type="MassIVE" id="E9PLC8"/>
<dbReference type="OpenTargets" id="ENSG00000124440"/>
<feature type="non-terminal residue" evidence="7">
    <location>
        <position position="148"/>
    </location>
</feature>
<gene>
    <name evidence="7" type="primary">HIF3A</name>
</gene>
<comment type="subcellular location">
    <subcellularLocation>
        <location evidence="1">Nucleus</location>
    </subcellularLocation>
</comment>
<evidence type="ECO:0000313" key="8">
    <source>
        <dbReference type="Proteomes" id="UP000005640"/>
    </source>
</evidence>
<evidence type="ECO:0000256" key="3">
    <source>
        <dbReference type="ARBA" id="ARBA00023015"/>
    </source>
</evidence>
<dbReference type="ExpressionAtlas" id="E9PLC8">
    <property type="expression patterns" value="baseline and differential"/>
</dbReference>
<sequence length="148" mass="16009">MRPAAGAARRPRCCTSWLTRCPSPAASAPTWTRPLSCASPSATCACTASAPQATRMYPHFLGGAWEWNQVGAGGEPLDACYLKALEGFVMVLTAEGDMAYLSENVSKHLGLSQLELIGHSIFDFIHPCDQEELQDALTPQQTLSRRKV</sequence>
<dbReference type="SMART" id="SM00091">
    <property type="entry name" value="PAS"/>
    <property type="match status" value="1"/>
</dbReference>
<keyword evidence="2" id="KW-0677">Repeat</keyword>
<evidence type="ECO:0000256" key="2">
    <source>
        <dbReference type="ARBA" id="ARBA00022737"/>
    </source>
</evidence>
<reference evidence="7 8" key="1">
    <citation type="journal article" date="2001" name="Nature">
        <title>Initial sequencing and analysis of the human genome.</title>
        <authorList>
            <consortium name="International Human Genome Sequencing Consortium"/>
            <person name="Lander E.S."/>
            <person name="Linton L.M."/>
            <person name="Birren B."/>
            <person name="Nusbaum C."/>
            <person name="Zody M.C."/>
            <person name="Baldwin J."/>
            <person name="Devon K."/>
            <person name="Dewar K."/>
            <person name="Doyle M."/>
            <person name="FitzHugh W."/>
            <person name="Funke R."/>
            <person name="Gage D."/>
            <person name="Harris K."/>
            <person name="Heaford A."/>
            <person name="Howland J."/>
            <person name="Kann L."/>
            <person name="Lehoczky J."/>
            <person name="LeVine R."/>
            <person name="McEwan P."/>
            <person name="McKernan K."/>
            <person name="Meldrim J."/>
            <person name="Mesirov J.P."/>
            <person name="Miranda C."/>
            <person name="Morris W."/>
            <person name="Naylor J."/>
            <person name="Raymond C."/>
            <person name="Rosetti M."/>
            <person name="Santos R."/>
            <person name="Sheridan A."/>
            <person name="Sougnez C."/>
            <person name="Stange-Thomann N."/>
            <person name="Stojanovic N."/>
            <person name="Subramanian A."/>
            <person name="Wyman D."/>
            <person name="Rogers J."/>
            <person name="Sulston J."/>
            <person name="Ainscough R."/>
            <person name="Beck S."/>
            <person name="Bentley D."/>
            <person name="Burton J."/>
            <person name="Clee C."/>
            <person name="Carter N."/>
            <person name="Coulson A."/>
            <person name="Deadman R."/>
            <person name="Deloukas P."/>
            <person name="Dunham A."/>
            <person name="Dunham I."/>
            <person name="Durbin R."/>
            <person name="French L."/>
            <person name="Grafham D."/>
            <person name="Gregory S."/>
            <person name="Hubbard T."/>
            <person name="Humphray S."/>
            <person name="Hunt A."/>
            <person name="Jones M."/>
            <person name="Lloyd C."/>
            <person name="McMurray A."/>
            <person name="Matthews L."/>
            <person name="Mercer S."/>
            <person name="Milne S."/>
            <person name="Mullikin J.C."/>
            <person name="Mungall A."/>
            <person name="Plumb R."/>
            <person name="Ross M."/>
            <person name="Shownkeen R."/>
            <person name="Sims S."/>
            <person name="Waterston R.H."/>
            <person name="Wilson R.K."/>
            <person name="Hillier L.W."/>
            <person name="McPherson J.D."/>
            <person name="Marra M.A."/>
            <person name="Mardis E.R."/>
            <person name="Fulton L.A."/>
            <person name="Chinwalla A.T."/>
            <person name="Pepin K.H."/>
            <person name="Gish W.R."/>
            <person name="Chissoe S.L."/>
            <person name="Wendl M.C."/>
            <person name="Delehaunty K.D."/>
            <person name="Miner T.L."/>
            <person name="Delehaunty A."/>
            <person name="Kramer J.B."/>
            <person name="Cook L.L."/>
            <person name="Fulton R.S."/>
            <person name="Johnson D.L."/>
            <person name="Minx P.J."/>
            <person name="Clifton S.W."/>
            <person name="Hawkins T."/>
            <person name="Branscomb E."/>
            <person name="Predki P."/>
            <person name="Richardson P."/>
            <person name="Wenning S."/>
            <person name="Slezak T."/>
            <person name="Doggett N."/>
            <person name="Cheng J.F."/>
            <person name="Olsen A."/>
            <person name="Lucas S."/>
            <person name="Elkin C."/>
            <person name="Uberbacher E."/>
            <person name="Frazier M."/>
            <person name="Gibbs R.A."/>
            <person name="Muzny D.M."/>
            <person name="Scherer S.E."/>
            <person name="Bouck J.B."/>
            <person name="Sodergren E.J."/>
            <person name="Worley K.C."/>
            <person name="Rives C.M."/>
            <person name="Gorrell J.H."/>
            <person name="Metzker M.L."/>
            <person name="Naylor S.L."/>
            <person name="Kucherlapati R.S."/>
            <person name="Nelson D.L."/>
            <person name="Weinstock G.M."/>
            <person name="Sakaki Y."/>
            <person name="Fujiyama A."/>
            <person name="Hattori M."/>
            <person name="Yada T."/>
            <person name="Toyoda A."/>
            <person name="Itoh T."/>
            <person name="Kawagoe C."/>
            <person name="Watanabe H."/>
            <person name="Totoki Y."/>
            <person name="Taylor T."/>
            <person name="Weissenbach J."/>
            <person name="Heilig R."/>
            <person name="Saurin W."/>
            <person name="Artiguenave F."/>
            <person name="Brottier P."/>
            <person name="Bruls T."/>
            <person name="Pelletier E."/>
            <person name="Robert C."/>
            <person name="Wincker P."/>
            <person name="Smith D.R."/>
            <person name="Doucette-Stamm L."/>
            <person name="Rubenfield M."/>
            <person name="Weinstock K."/>
            <person name="Lee H.M."/>
            <person name="Dubois J."/>
            <person name="Rosenthal A."/>
            <person name="Platzer M."/>
            <person name="Nyakatura G."/>
            <person name="Taudien S."/>
            <person name="Rump A."/>
            <person name="Yang H."/>
            <person name="Yu J."/>
            <person name="Wang J."/>
            <person name="Huang G."/>
            <person name="Gu J."/>
            <person name="Hood L."/>
            <person name="Rowen L."/>
            <person name="Madan A."/>
            <person name="Qin S."/>
            <person name="Davis R.W."/>
            <person name="Federspiel N.A."/>
            <person name="Abola A.P."/>
            <person name="Proctor M.J."/>
            <person name="Myers R.M."/>
            <person name="Schmutz J."/>
            <person name="Dickson M."/>
            <person name="Grimwood J."/>
            <person name="Cox D.R."/>
            <person name="Olson M.V."/>
            <person name="Kaul R."/>
            <person name="Raymond C."/>
            <person name="Shimizu N."/>
            <person name="Kawasaki K."/>
            <person name="Minoshima S."/>
            <person name="Evans G.A."/>
            <person name="Athanasiou M."/>
            <person name="Schultz R."/>
            <person name="Roe B.A."/>
            <person name="Chen F."/>
            <person name="Pan H."/>
            <person name="Ramser J."/>
            <person name="Lehrach H."/>
            <person name="Reinhardt R."/>
            <person name="McCombie W.R."/>
            <person name="de la Bastide M."/>
            <person name="Dedhia N."/>
            <person name="Blocker H."/>
            <person name="Hornischer K."/>
            <person name="Nordsiek G."/>
            <person name="Agarwala R."/>
            <person name="Aravind L."/>
            <person name="Bailey J.A."/>
            <person name="Bateman A."/>
            <person name="Batzoglou S."/>
            <person name="Birney E."/>
            <person name="Bork P."/>
            <person name="Brown D.G."/>
            <person name="Burge C.B."/>
            <person name="Cerutti L."/>
            <person name="Chen H.C."/>
            <person name="Church D."/>
            <person name="Clamp M."/>
            <person name="Copley R.R."/>
            <person name="Doerks T."/>
            <person name="Eddy S.R."/>
            <person name="Eichler E.E."/>
            <person name="Furey T.S."/>
            <person name="Galagan J."/>
            <person name="Gilbert J.G."/>
            <person name="Harmon C."/>
            <person name="Hayashizaki Y."/>
            <person name="Haussler D."/>
            <person name="Hermjakob H."/>
            <person name="Hokamp K."/>
            <person name="Jang W."/>
            <person name="Johnson L.S."/>
            <person name="Jones T.A."/>
            <person name="Kasif S."/>
            <person name="Kaspryzk A."/>
            <person name="Kennedy S."/>
            <person name="Kent W.J."/>
            <person name="Kitts P."/>
            <person name="Koonin E.V."/>
            <person name="Korf I."/>
            <person name="Kulp D."/>
            <person name="Lancet D."/>
            <person name="Lowe T.M."/>
            <person name="McLysaght A."/>
            <person name="Mikkelsen T."/>
            <person name="Moran J.V."/>
            <person name="Mulder N."/>
            <person name="Pollara V.J."/>
            <person name="Ponting C.P."/>
            <person name="Schuler G."/>
            <person name="Schultz J."/>
            <person name="Slater G."/>
            <person name="Smit A.F."/>
            <person name="Stupka E."/>
            <person name="Szustakowski J."/>
            <person name="Thierry-Mieg D."/>
            <person name="Thierry-Mieg J."/>
            <person name="Wagner L."/>
            <person name="Wallis J."/>
            <person name="Wheeler R."/>
            <person name="Williams A."/>
            <person name="Wolf Y.I."/>
            <person name="Wolfe K.H."/>
            <person name="Yang S.P."/>
            <person name="Yeh R.F."/>
            <person name="Collins F."/>
            <person name="Guyer M.S."/>
            <person name="Peterson J."/>
            <person name="Felsenfeld A."/>
            <person name="Wetterstrand K.A."/>
            <person name="Patrinos A."/>
            <person name="Morgan M.J."/>
            <person name="de Jong P."/>
            <person name="Catanese J.J."/>
            <person name="Osoegawa K."/>
            <person name="Shizuya H."/>
            <person name="Choi S."/>
            <person name="Chen Y.J."/>
        </authorList>
    </citation>
    <scope>NUCLEOTIDE SEQUENCE [LARGE SCALE GENOMIC DNA]</scope>
</reference>
<reference evidence="7" key="5">
    <citation type="submission" date="2025-09" db="UniProtKB">
        <authorList>
            <consortium name="Ensembl"/>
        </authorList>
    </citation>
    <scope>IDENTIFICATION</scope>
</reference>
<dbReference type="PANTHER" id="PTHR23043">
    <property type="entry name" value="HYPOXIA-INDUCIBLE FACTOR 1 ALPHA"/>
    <property type="match status" value="1"/>
</dbReference>
<proteinExistence type="predicted"/>
<keyword evidence="3" id="KW-0805">Transcription regulation</keyword>
<dbReference type="InterPro" id="IPR013767">
    <property type="entry name" value="PAS_fold"/>
</dbReference>
<evidence type="ECO:0000256" key="5">
    <source>
        <dbReference type="ARBA" id="ARBA00023242"/>
    </source>
</evidence>
<keyword evidence="4" id="KW-0804">Transcription</keyword>
<dbReference type="Gene3D" id="3.30.450.20">
    <property type="entry name" value="PAS domain"/>
    <property type="match status" value="1"/>
</dbReference>
<dbReference type="AlphaFoldDB" id="E9PLC8"/>
<reference evidence="7" key="4">
    <citation type="submission" date="2025-08" db="UniProtKB">
        <authorList>
            <consortium name="Ensembl"/>
        </authorList>
    </citation>
    <scope>IDENTIFICATION</scope>
</reference>
<evidence type="ECO:0000256" key="4">
    <source>
        <dbReference type="ARBA" id="ARBA00023163"/>
    </source>
</evidence>
<dbReference type="InterPro" id="IPR035965">
    <property type="entry name" value="PAS-like_dom_sf"/>
</dbReference>
<dbReference type="Bgee" id="ENSG00000124440">
    <property type="expression patterns" value="Expressed in mucosa of stomach and 151 other cell types or tissues"/>
</dbReference>
<dbReference type="GO" id="GO:0005634">
    <property type="term" value="C:nucleus"/>
    <property type="evidence" value="ECO:0007669"/>
    <property type="project" value="UniProtKB-SubCell"/>
</dbReference>
<evidence type="ECO:0000259" key="6">
    <source>
        <dbReference type="PROSITE" id="PS50112"/>
    </source>
</evidence>
<keyword evidence="5" id="KW-0539">Nucleus</keyword>
<feature type="domain" description="PAS" evidence="6">
    <location>
        <begin position="82"/>
        <end position="146"/>
    </location>
</feature>
<dbReference type="InterPro" id="IPR000014">
    <property type="entry name" value="PAS"/>
</dbReference>
<dbReference type="GeneTree" id="ENSGT00940000161745"/>
<dbReference type="NCBIfam" id="TIGR00229">
    <property type="entry name" value="sensory_box"/>
    <property type="match status" value="1"/>
</dbReference>
<dbReference type="OrthoDB" id="6021714at2759"/>
<evidence type="ECO:0000313" key="7">
    <source>
        <dbReference type="Ensembl" id="ENSP00000435200.1"/>
    </source>
</evidence>
<dbReference type="GO" id="GO:0006355">
    <property type="term" value="P:regulation of DNA-templated transcription"/>
    <property type="evidence" value="ECO:0007669"/>
    <property type="project" value="InterPro"/>
</dbReference>
<dbReference type="Antibodypedia" id="18071">
    <property type="antibodies" value="384 antibodies from 30 providers"/>
</dbReference>
<organism evidence="7 8">
    <name type="scientific">Homo sapiens</name>
    <name type="common">Human</name>
    <dbReference type="NCBI Taxonomy" id="9606"/>
    <lineage>
        <taxon>Eukaryota</taxon>
        <taxon>Metazoa</taxon>
        <taxon>Chordata</taxon>
        <taxon>Craniata</taxon>
        <taxon>Vertebrata</taxon>
        <taxon>Euteleostomi</taxon>
        <taxon>Mammalia</taxon>
        <taxon>Eutheria</taxon>
        <taxon>Euarchontoglires</taxon>
        <taxon>Primates</taxon>
        <taxon>Haplorrhini</taxon>
        <taxon>Catarrhini</taxon>
        <taxon>Hominidae</taxon>
        <taxon>Homo</taxon>
    </lineage>
</organism>
<dbReference type="PROSITE" id="PS50112">
    <property type="entry name" value="PAS"/>
    <property type="match status" value="1"/>
</dbReference>
<dbReference type="CDD" id="cd00130">
    <property type="entry name" value="PAS"/>
    <property type="match status" value="1"/>
</dbReference>
<reference evidence="7 8" key="2">
    <citation type="journal article" date="2004" name="Nature">
        <title>The DNA sequence and biology of human chromosome 19.</title>
        <authorList>
            <person name="Grimwood J."/>
            <person name="Gordon L.A."/>
            <person name="Olsen A."/>
            <person name="Terry A."/>
            <person name="Schmutz J."/>
            <person name="Lamerdin J."/>
            <person name="Hellsten U."/>
            <person name="Goodstein D."/>
            <person name="Couronne O."/>
            <person name="Tran-Gyamfi M."/>
            <person name="Aerts A."/>
            <person name="Altherr M."/>
            <person name="Ashworth L."/>
            <person name="Bajorek E."/>
            <person name="Black S."/>
            <person name="Branscomb E."/>
            <person name="Caenepeel S."/>
            <person name="Carrano A."/>
            <person name="Caoile C."/>
            <person name="Chan Y.M."/>
            <person name="Christensen M."/>
            <person name="Cleland C.A."/>
            <person name="Copeland A."/>
            <person name="Dalin E."/>
            <person name="Dehal P."/>
            <person name="Denys M."/>
            <person name="Detter J.C."/>
            <person name="Escobar J."/>
            <person name="Flowers D."/>
            <person name="Fotopulos D."/>
            <person name="Garcia C."/>
            <person name="Georgescu A.M."/>
            <person name="Glavina T."/>
            <person name="Gomez M."/>
            <person name="Gonzales E."/>
            <person name="Groza M."/>
            <person name="Hammon N."/>
            <person name="Hawkins T."/>
            <person name="Haydu L."/>
            <person name="Ho I."/>
            <person name="Huang W."/>
            <person name="Israni S."/>
            <person name="Jett J."/>
            <person name="Kadner K."/>
            <person name="Kimball H."/>
            <person name="Kobayashi A."/>
            <person name="Larionov V."/>
            <person name="Leem S.H."/>
            <person name="Lopez F."/>
            <person name="Lou Y."/>
            <person name="Lowry S."/>
            <person name="Malfatti S."/>
            <person name="Martinez D."/>
            <person name="McCready P."/>
            <person name="Medina C."/>
            <person name="Morgan J."/>
            <person name="Nelson K."/>
            <person name="Nolan M."/>
            <person name="Ovcharenko I."/>
            <person name="Pitluck S."/>
            <person name="Pollard M."/>
            <person name="Popkie A.P."/>
            <person name="Predki P."/>
            <person name="Quan G."/>
            <person name="Ramirez L."/>
            <person name="Rash S."/>
            <person name="Retterer J."/>
            <person name="Rodriguez A."/>
            <person name="Rogers S."/>
            <person name="Salamov A."/>
            <person name="Salazar A."/>
            <person name="She X."/>
            <person name="Smith D."/>
            <person name="Slezak T."/>
            <person name="Solovyev V."/>
            <person name="Thayer N."/>
            <person name="Tice H."/>
            <person name="Tsai M."/>
            <person name="Ustaszewska A."/>
            <person name="Vo N."/>
            <person name="Wagner M."/>
            <person name="Wheeler J."/>
            <person name="Wu K."/>
            <person name="Xie G."/>
            <person name="Yang J."/>
            <person name="Dubchak I."/>
            <person name="Furey T.S."/>
            <person name="DeJong P."/>
            <person name="Dickson M."/>
            <person name="Gordon D."/>
            <person name="Eichler E.E."/>
            <person name="Pennacchio L.A."/>
            <person name="Richardson P."/>
            <person name="Stubbs L."/>
            <person name="Rokhsar D.S."/>
            <person name="Myers R.M."/>
            <person name="Rubin E.M."/>
            <person name="Lucas S.M."/>
        </authorList>
    </citation>
    <scope>NUCLEOTIDE SEQUENCE [LARGE SCALE GENOMIC DNA]</scope>
</reference>
<protein>
    <submittedName>
        <fullName evidence="7">Hypoxia inducible factor 3 subunit alpha</fullName>
    </submittedName>
</protein>
<dbReference type="HGNC" id="HGNC:15825">
    <property type="gene designation" value="HIF3A"/>
</dbReference>
<dbReference type="Proteomes" id="UP000005640">
    <property type="component" value="Chromosome 19"/>
</dbReference>
<dbReference type="PANTHER" id="PTHR23043:SF18">
    <property type="entry name" value="HYPOXIA-INDUCIBLE FACTOR 3-ALPHA"/>
    <property type="match status" value="1"/>
</dbReference>
<evidence type="ECO:0000256" key="1">
    <source>
        <dbReference type="ARBA" id="ARBA00004123"/>
    </source>
</evidence>
<dbReference type="HOGENOM" id="CLU_1762981_0_0_1"/>